<reference evidence="1 2" key="1">
    <citation type="submission" date="2016-12" db="EMBL/GenBank/DDBJ databases">
        <title>The genomes of Aspergillus section Nigri reveals drivers in fungal speciation.</title>
        <authorList>
            <consortium name="DOE Joint Genome Institute"/>
            <person name="Vesth T.C."/>
            <person name="Nybo J."/>
            <person name="Theobald S."/>
            <person name="Brandl J."/>
            <person name="Frisvad J.C."/>
            <person name="Nielsen K.F."/>
            <person name="Lyhne E.K."/>
            <person name="Kogle M.E."/>
            <person name="Kuo A."/>
            <person name="Riley R."/>
            <person name="Clum A."/>
            <person name="Nolan M."/>
            <person name="Lipzen A."/>
            <person name="Salamov A."/>
            <person name="Henrissat B."/>
            <person name="Wiebenga A."/>
            <person name="De Vries R.P."/>
            <person name="Grigoriev I.V."/>
            <person name="Mortensen U.H."/>
            <person name="Andersen M.R."/>
            <person name="Baker S.E."/>
        </authorList>
    </citation>
    <scope>NUCLEOTIDE SEQUENCE [LARGE SCALE GENOMIC DNA]</scope>
    <source>
        <strain evidence="1 2">CBS 121591</strain>
    </source>
</reference>
<name>A0A319BXQ1_9EURO</name>
<keyword evidence="2" id="KW-1185">Reference proteome</keyword>
<organism evidence="1 2">
    <name type="scientific">Aspergillus uvarum CBS 121591</name>
    <dbReference type="NCBI Taxonomy" id="1448315"/>
    <lineage>
        <taxon>Eukaryota</taxon>
        <taxon>Fungi</taxon>
        <taxon>Dikarya</taxon>
        <taxon>Ascomycota</taxon>
        <taxon>Pezizomycotina</taxon>
        <taxon>Eurotiomycetes</taxon>
        <taxon>Eurotiomycetidae</taxon>
        <taxon>Eurotiales</taxon>
        <taxon>Aspergillaceae</taxon>
        <taxon>Aspergillus</taxon>
        <taxon>Aspergillus subgen. Circumdati</taxon>
    </lineage>
</organism>
<dbReference type="RefSeq" id="XP_025486360.1">
    <property type="nucleotide sequence ID" value="XM_025637665.1"/>
</dbReference>
<dbReference type="GeneID" id="37140407"/>
<dbReference type="OrthoDB" id="4357582at2759"/>
<dbReference type="PANTHER" id="PTHR37535:SF3">
    <property type="entry name" value="FLUG DOMAIN-CONTAINING PROTEIN"/>
    <property type="match status" value="1"/>
</dbReference>
<protein>
    <submittedName>
        <fullName evidence="1">Uncharacterized protein</fullName>
    </submittedName>
</protein>
<dbReference type="VEuPathDB" id="FungiDB:BO82DRAFT_379009"/>
<evidence type="ECO:0000313" key="1">
    <source>
        <dbReference type="EMBL" id="PYH76160.1"/>
    </source>
</evidence>
<evidence type="ECO:0000313" key="2">
    <source>
        <dbReference type="Proteomes" id="UP000248340"/>
    </source>
</evidence>
<dbReference type="EMBL" id="KZ821765">
    <property type="protein sequence ID" value="PYH76160.1"/>
    <property type="molecule type" value="Genomic_DNA"/>
</dbReference>
<dbReference type="PANTHER" id="PTHR37535">
    <property type="entry name" value="FLUG DOMAIN PROTEIN"/>
    <property type="match status" value="1"/>
</dbReference>
<dbReference type="AlphaFoldDB" id="A0A319BXQ1"/>
<sequence length="242" mass="28345">MAAKAAKAARHYQTINLDNHDDSEIKRAVLDRTKASYNYALATFDNFLELHPGASWLLNICFYKGFIKFVSKNMPGRLETHPTLETVESFYCNFKAGLLLHCDFKIQKHMSTTIKEWIRKDLRDLVPLSDAEMDKDSFLPNNLIVLLTQLWCRDFKKYRETAFLLLYCFILVRTGEVYKLTARQELSRKQSSTVGQYKARALTAYYKQHPIHSFYKLYREHTPLFFNLLVFFLPLASADRAF</sequence>
<dbReference type="Proteomes" id="UP000248340">
    <property type="component" value="Unassembled WGS sequence"/>
</dbReference>
<gene>
    <name evidence="1" type="ORF">BO82DRAFT_379009</name>
</gene>
<dbReference type="STRING" id="1448315.A0A319BXQ1"/>
<proteinExistence type="predicted"/>
<accession>A0A319BXQ1</accession>